<comment type="caution">
    <text evidence="1">The sequence shown here is derived from an EMBL/GenBank/DDBJ whole genome shotgun (WGS) entry which is preliminary data.</text>
</comment>
<dbReference type="EMBL" id="PFRH01000096">
    <property type="protein sequence ID" value="PJC52416.1"/>
    <property type="molecule type" value="Genomic_DNA"/>
</dbReference>
<evidence type="ECO:0000313" key="1">
    <source>
        <dbReference type="EMBL" id="PJC52416.1"/>
    </source>
</evidence>
<evidence type="ECO:0000313" key="2">
    <source>
        <dbReference type="Proteomes" id="UP000231456"/>
    </source>
</evidence>
<protein>
    <submittedName>
        <fullName evidence="1">Uncharacterized protein</fullName>
    </submittedName>
</protein>
<organism evidence="1 2">
    <name type="scientific">Candidatus Magasanikbacteria bacterium CG_4_9_14_0_2_um_filter_42_11</name>
    <dbReference type="NCBI Taxonomy" id="1974643"/>
    <lineage>
        <taxon>Bacteria</taxon>
        <taxon>Candidatus Magasanikiibacteriota</taxon>
    </lineage>
</organism>
<name>A0A2M8F9N5_9BACT</name>
<gene>
    <name evidence="1" type="ORF">CO030_02970</name>
</gene>
<reference evidence="2" key="1">
    <citation type="submission" date="2017-09" db="EMBL/GenBank/DDBJ databases">
        <title>Depth-based differentiation of microbial function through sediment-hosted aquifers and enrichment of novel symbionts in the deep terrestrial subsurface.</title>
        <authorList>
            <person name="Probst A.J."/>
            <person name="Ladd B."/>
            <person name="Jarett J.K."/>
            <person name="Geller-Mcgrath D.E."/>
            <person name="Sieber C.M.K."/>
            <person name="Emerson J.B."/>
            <person name="Anantharaman K."/>
            <person name="Thomas B.C."/>
            <person name="Malmstrom R."/>
            <person name="Stieglmeier M."/>
            <person name="Klingl A."/>
            <person name="Woyke T."/>
            <person name="Ryan C.M."/>
            <person name="Banfield J.F."/>
        </authorList>
    </citation>
    <scope>NUCLEOTIDE SEQUENCE [LARGE SCALE GENOMIC DNA]</scope>
</reference>
<proteinExistence type="predicted"/>
<sequence>MNFGDETIPREFSLEAFLKDLDLLKYMIIGEGKGAYGRDWGHTDQGELDSEAIIFGCSDRGYALKRTTHGPDHDGWDFGDIASPSFTTKDGTLYTFACAKYVNKTCHLETNIVNHDSTTSKGNYTLAELRKMLGIPLE</sequence>
<accession>A0A2M8F9N5</accession>
<dbReference type="Proteomes" id="UP000231456">
    <property type="component" value="Unassembled WGS sequence"/>
</dbReference>
<dbReference type="AlphaFoldDB" id="A0A2M8F9N5"/>